<dbReference type="PANTHER" id="PTHR34861">
    <property type="match status" value="1"/>
</dbReference>
<reference evidence="3 4" key="1">
    <citation type="submission" date="2015-01" db="EMBL/GenBank/DDBJ databases">
        <title>The Genome Sequence of Exophiala mesophila CBS40295.</title>
        <authorList>
            <consortium name="The Broad Institute Genomics Platform"/>
            <person name="Cuomo C."/>
            <person name="de Hoog S."/>
            <person name="Gorbushina A."/>
            <person name="Stielow B."/>
            <person name="Teixiera M."/>
            <person name="Abouelleil A."/>
            <person name="Chapman S.B."/>
            <person name="Priest M."/>
            <person name="Young S.K."/>
            <person name="Wortman J."/>
            <person name="Nusbaum C."/>
            <person name="Birren B."/>
        </authorList>
    </citation>
    <scope>NUCLEOTIDE SEQUENCE [LARGE SCALE GENOMIC DNA]</scope>
    <source>
        <strain evidence="3 4">CBS 40295</strain>
    </source>
</reference>
<sequence length="344" mass="38500">MSVPEALVPEGTPTMMSPPEIEAPDFDSLPPVEGQPQGCAWGLWGKDDELGTLNLLTAARKLEAAKEIKAGLSVSLDMPLDFMTHMIAHRIKFEQKIIDFKDLFNSAGHDDELHFNTQGGSQWDGFTHSGTKVPGAEFYYNGQRHEDVKKKRDGRNGIHKWIEGGAIVGRGVLLDYVRWRAETNQPPAAADSAHSITVAELEAVAAYQNLTLKPGDILLVRGGWTLWYEKASQEERVQKLERNHFVGVERSMEMVRWLWNHHFAAVATDSIGFEQCPPPFGKLDQIVLHTWLLVWWGTPLGELWNLEDLSRLCAERNQWSFFFTSHPLNVKGGVGSPPNAVAVL</sequence>
<feature type="region of interest" description="Disordered" evidence="2">
    <location>
        <begin position="1"/>
        <end position="32"/>
    </location>
</feature>
<dbReference type="GO" id="GO:0019441">
    <property type="term" value="P:L-tryptophan catabolic process to kynurenine"/>
    <property type="evidence" value="ECO:0007669"/>
    <property type="project" value="InterPro"/>
</dbReference>
<evidence type="ECO:0000256" key="2">
    <source>
        <dbReference type="SAM" id="MobiDB-lite"/>
    </source>
</evidence>
<dbReference type="GO" id="GO:0004061">
    <property type="term" value="F:arylformamidase activity"/>
    <property type="evidence" value="ECO:0007669"/>
    <property type="project" value="InterPro"/>
</dbReference>
<comment type="similarity">
    <text evidence="1">Belongs to the Cyclase 1 superfamily.</text>
</comment>
<dbReference type="RefSeq" id="XP_016221733.1">
    <property type="nucleotide sequence ID" value="XM_016372401.1"/>
</dbReference>
<dbReference type="OrthoDB" id="5396at2759"/>
<evidence type="ECO:0000313" key="4">
    <source>
        <dbReference type="Proteomes" id="UP000054302"/>
    </source>
</evidence>
<proteinExistence type="inferred from homology"/>
<dbReference type="Proteomes" id="UP000054302">
    <property type="component" value="Unassembled WGS sequence"/>
</dbReference>
<dbReference type="Gene3D" id="3.50.30.50">
    <property type="entry name" value="Putative cyclase"/>
    <property type="match status" value="1"/>
</dbReference>
<dbReference type="InterPro" id="IPR007325">
    <property type="entry name" value="KFase/CYL"/>
</dbReference>
<dbReference type="STRING" id="212818.A0A0D1Z820"/>
<dbReference type="VEuPathDB" id="FungiDB:PV10_07493"/>
<evidence type="ECO:0000313" key="3">
    <source>
        <dbReference type="EMBL" id="KIV90159.1"/>
    </source>
</evidence>
<evidence type="ECO:0008006" key="5">
    <source>
        <dbReference type="Google" id="ProtNLM"/>
    </source>
</evidence>
<protein>
    <recommendedName>
        <fullName evidence="5">Cyclase</fullName>
    </recommendedName>
</protein>
<keyword evidence="4" id="KW-1185">Reference proteome</keyword>
<gene>
    <name evidence="3" type="ORF">PV10_07493</name>
</gene>
<dbReference type="SUPFAM" id="SSF102198">
    <property type="entry name" value="Putative cyclase"/>
    <property type="match status" value="1"/>
</dbReference>
<dbReference type="Pfam" id="PF04199">
    <property type="entry name" value="Cyclase"/>
    <property type="match status" value="1"/>
</dbReference>
<organism evidence="3 4">
    <name type="scientific">Exophiala mesophila</name>
    <name type="common">Black yeast-like fungus</name>
    <dbReference type="NCBI Taxonomy" id="212818"/>
    <lineage>
        <taxon>Eukaryota</taxon>
        <taxon>Fungi</taxon>
        <taxon>Dikarya</taxon>
        <taxon>Ascomycota</taxon>
        <taxon>Pezizomycotina</taxon>
        <taxon>Eurotiomycetes</taxon>
        <taxon>Chaetothyriomycetidae</taxon>
        <taxon>Chaetothyriales</taxon>
        <taxon>Herpotrichiellaceae</taxon>
        <taxon>Exophiala</taxon>
    </lineage>
</organism>
<accession>A0A0D1Z820</accession>
<evidence type="ECO:0000256" key="1">
    <source>
        <dbReference type="ARBA" id="ARBA00007865"/>
    </source>
</evidence>
<dbReference type="EMBL" id="KN847524">
    <property type="protein sequence ID" value="KIV90159.1"/>
    <property type="molecule type" value="Genomic_DNA"/>
</dbReference>
<dbReference type="PANTHER" id="PTHR34861:SF10">
    <property type="entry name" value="CYCLASE"/>
    <property type="match status" value="1"/>
</dbReference>
<dbReference type="InterPro" id="IPR037175">
    <property type="entry name" value="KFase_sf"/>
</dbReference>
<dbReference type="AlphaFoldDB" id="A0A0D1Z820"/>
<name>A0A0D1Z820_EXOME</name>
<dbReference type="HOGENOM" id="CLU_030671_1_0_1"/>
<dbReference type="OMA" id="ESKEWIW"/>
<dbReference type="GeneID" id="27325338"/>